<protein>
    <submittedName>
        <fullName evidence="1">Uncharacterized protein</fullName>
    </submittedName>
</protein>
<reference evidence="1" key="1">
    <citation type="submission" date="2020-11" db="EMBL/GenBank/DDBJ databases">
        <title>Connecting structure to function with the recovery of over 1000 high-quality activated sludge metagenome-assembled genomes encoding full-length rRNA genes using long-read sequencing.</title>
        <authorList>
            <person name="Singleton C.M."/>
            <person name="Petriglieri F."/>
            <person name="Kristensen J.M."/>
            <person name="Kirkegaard R.H."/>
            <person name="Michaelsen T.Y."/>
            <person name="Andersen M.H."/>
            <person name="Karst S.M."/>
            <person name="Dueholm M.S."/>
            <person name="Nielsen P.H."/>
            <person name="Albertsen M."/>
        </authorList>
    </citation>
    <scope>NUCLEOTIDE SEQUENCE</scope>
    <source>
        <strain evidence="1">Fred_18-Q3-R57-64_BAT3C.431</strain>
    </source>
</reference>
<name>A0A7T9I143_9ARCH</name>
<evidence type="ECO:0000313" key="1">
    <source>
        <dbReference type="EMBL" id="QQR92614.1"/>
    </source>
</evidence>
<accession>A0A7T9I143</accession>
<dbReference type="EMBL" id="CP064981">
    <property type="protein sequence ID" value="QQR92614.1"/>
    <property type="molecule type" value="Genomic_DNA"/>
</dbReference>
<proteinExistence type="predicted"/>
<gene>
    <name evidence="1" type="ORF">IPJ89_05715</name>
</gene>
<dbReference type="AlphaFoldDB" id="A0A7T9I143"/>
<sequence>MAELRRKAQRRYATPVRVQRTPVQRPALRLVRRPVAAATKPMQERKVTAIQQFKNSAGRYLVAVYTKNPRTQREERVIVDPKTLSPEKLKQLKEWHAHHKNKGKWIHAIATDPHTWATIGKILLAA</sequence>
<dbReference type="Proteomes" id="UP000596004">
    <property type="component" value="Chromosome"/>
</dbReference>
<organism evidence="1">
    <name type="scientific">Candidatus Iainarchaeum sp</name>
    <dbReference type="NCBI Taxonomy" id="3101447"/>
    <lineage>
        <taxon>Archaea</taxon>
        <taxon>Candidatus Iainarchaeota</taxon>
        <taxon>Candidatus Iainarchaeia</taxon>
        <taxon>Candidatus Iainarchaeales</taxon>
        <taxon>Candidatus Iainarchaeaceae</taxon>
        <taxon>Candidatus Iainarchaeum</taxon>
    </lineage>
</organism>